<keyword evidence="2" id="KW-0548">Nucleotidyltransferase</keyword>
<keyword evidence="2" id="KW-0808">Transferase</keyword>
<organism evidence="2 3">
    <name type="scientific">Candidatus Scatenecus faecavium</name>
    <dbReference type="NCBI Taxonomy" id="2840915"/>
    <lineage>
        <taxon>Bacteria</taxon>
        <taxon>Candidatus Scatenecus</taxon>
    </lineage>
</organism>
<protein>
    <submittedName>
        <fullName evidence="2">Glucose-1-phosphate cytidylyltransferase</fullName>
        <ecNumber evidence="2">2.7.7.33</ecNumber>
    </submittedName>
</protein>
<dbReference type="InterPro" id="IPR029044">
    <property type="entry name" value="Nucleotide-diphossugar_trans"/>
</dbReference>
<gene>
    <name evidence="2" type="primary">rfbF</name>
    <name evidence="2" type="ORF">IAD41_09910</name>
</gene>
<dbReference type="EMBL" id="DVJO01000217">
    <property type="protein sequence ID" value="HIS83905.1"/>
    <property type="molecule type" value="Genomic_DNA"/>
</dbReference>
<dbReference type="PANTHER" id="PTHR47183:SF1">
    <property type="entry name" value="GLUCOSE-1-PHOSPHATE CYTIDYLYLTRANSFERASE"/>
    <property type="match status" value="1"/>
</dbReference>
<evidence type="ECO:0000259" key="1">
    <source>
        <dbReference type="Pfam" id="PF00483"/>
    </source>
</evidence>
<sequence length="271" mass="31013">MKVLILAGGLGTRLGEETVSKPKPMVEIGGYPILWHIMKIYSHYGFNDFVILTGYKSHIIKDYFVHYYQRYSDLTIDMRYNTIELHKMRTEPWKVTMLYTGQNAMTGARIKKAQDYVGNEPFLLTYGDGVSDVNISELVKFHKNSGKIMTMTSVQPSGRFGALNIANDGTITSFQEKPKGDGAWINGGFFVCEPEVFNYIEAGNDKEIFERRPLETIANHGGLCAYKHHGFWRPMDTLRDKIELEEMWESDNAPWKVWEKQNAYVSLAGKV</sequence>
<dbReference type="EC" id="2.7.7.33" evidence="2"/>
<feature type="domain" description="Nucleotidyl transferase" evidence="1">
    <location>
        <begin position="2"/>
        <end position="207"/>
    </location>
</feature>
<dbReference type="SUPFAM" id="SSF53448">
    <property type="entry name" value="Nucleotide-diphospho-sugar transferases"/>
    <property type="match status" value="1"/>
</dbReference>
<evidence type="ECO:0000313" key="3">
    <source>
        <dbReference type="Proteomes" id="UP000824139"/>
    </source>
</evidence>
<reference evidence="2" key="1">
    <citation type="submission" date="2020-10" db="EMBL/GenBank/DDBJ databases">
        <authorList>
            <person name="Gilroy R."/>
        </authorList>
    </citation>
    <scope>NUCLEOTIDE SEQUENCE</scope>
    <source>
        <strain evidence="2">CHK152-2994</strain>
    </source>
</reference>
<dbReference type="NCBIfam" id="TIGR02623">
    <property type="entry name" value="G1P_cyt_trans"/>
    <property type="match status" value="1"/>
</dbReference>
<accession>A0A9D1K4E8</accession>
<dbReference type="CDD" id="cd02524">
    <property type="entry name" value="G1P_cytidylyltransferase"/>
    <property type="match status" value="1"/>
</dbReference>
<name>A0A9D1K4E8_9BACT</name>
<comment type="caution">
    <text evidence="2">The sequence shown here is derived from an EMBL/GenBank/DDBJ whole genome shotgun (WGS) entry which is preliminary data.</text>
</comment>
<dbReference type="PANTHER" id="PTHR47183">
    <property type="entry name" value="GLUCOSE-1-PHOSPHATE CYTIDYLYLTRANSFERASE-RELATED"/>
    <property type="match status" value="1"/>
</dbReference>
<dbReference type="Proteomes" id="UP000824139">
    <property type="component" value="Unassembled WGS sequence"/>
</dbReference>
<dbReference type="InterPro" id="IPR046981">
    <property type="entry name" value="G1P_cyt_trans"/>
</dbReference>
<dbReference type="Gene3D" id="3.90.550.10">
    <property type="entry name" value="Spore Coat Polysaccharide Biosynthesis Protein SpsA, Chain A"/>
    <property type="match status" value="1"/>
</dbReference>
<reference evidence="2" key="2">
    <citation type="journal article" date="2021" name="PeerJ">
        <title>Extensive microbial diversity within the chicken gut microbiome revealed by metagenomics and culture.</title>
        <authorList>
            <person name="Gilroy R."/>
            <person name="Ravi A."/>
            <person name="Getino M."/>
            <person name="Pursley I."/>
            <person name="Horton D.L."/>
            <person name="Alikhan N.F."/>
            <person name="Baker D."/>
            <person name="Gharbi K."/>
            <person name="Hall N."/>
            <person name="Watson M."/>
            <person name="Adriaenssens E.M."/>
            <person name="Foster-Nyarko E."/>
            <person name="Jarju S."/>
            <person name="Secka A."/>
            <person name="Antonio M."/>
            <person name="Oren A."/>
            <person name="Chaudhuri R.R."/>
            <person name="La Ragione R."/>
            <person name="Hildebrand F."/>
            <person name="Pallen M.J."/>
        </authorList>
    </citation>
    <scope>NUCLEOTIDE SEQUENCE</scope>
    <source>
        <strain evidence="2">CHK152-2994</strain>
    </source>
</reference>
<dbReference type="AlphaFoldDB" id="A0A9D1K4E8"/>
<dbReference type="GO" id="GO:0047343">
    <property type="term" value="F:glucose-1-phosphate cytidylyltransferase activity"/>
    <property type="evidence" value="ECO:0007669"/>
    <property type="project" value="UniProtKB-EC"/>
</dbReference>
<dbReference type="GO" id="GO:0009243">
    <property type="term" value="P:O antigen biosynthetic process"/>
    <property type="evidence" value="ECO:0007669"/>
    <property type="project" value="InterPro"/>
</dbReference>
<dbReference type="InterPro" id="IPR013446">
    <property type="entry name" value="G1P_cyt_trans-like"/>
</dbReference>
<dbReference type="Pfam" id="PF00483">
    <property type="entry name" value="NTP_transferase"/>
    <property type="match status" value="1"/>
</dbReference>
<proteinExistence type="predicted"/>
<evidence type="ECO:0000313" key="2">
    <source>
        <dbReference type="EMBL" id="HIS83905.1"/>
    </source>
</evidence>
<dbReference type="InterPro" id="IPR005835">
    <property type="entry name" value="NTP_transferase_dom"/>
</dbReference>